<evidence type="ECO:0000313" key="3">
    <source>
        <dbReference type="Proteomes" id="UP000747542"/>
    </source>
</evidence>
<evidence type="ECO:0000313" key="2">
    <source>
        <dbReference type="EMBL" id="KAG7172042.1"/>
    </source>
</evidence>
<dbReference type="Proteomes" id="UP000747542">
    <property type="component" value="Unassembled WGS sequence"/>
</dbReference>
<name>A0A8J5N2G5_HOMAM</name>
<dbReference type="EMBL" id="JAHLQT010011632">
    <property type="protein sequence ID" value="KAG7172042.1"/>
    <property type="molecule type" value="Genomic_DNA"/>
</dbReference>
<dbReference type="AlphaFoldDB" id="A0A8J5N2G5"/>
<keyword evidence="3" id="KW-1185">Reference proteome</keyword>
<proteinExistence type="predicted"/>
<accession>A0A8J5N2G5</accession>
<feature type="coiled-coil region" evidence="1">
    <location>
        <begin position="94"/>
        <end position="122"/>
    </location>
</feature>
<keyword evidence="1" id="KW-0175">Coiled coil</keyword>
<sequence>MIHTFSRIWQALDEDIQDGAESLREMWKKFSFTDYIFFIQQVLWPEVVNDFAGFPTVDEDVQHIIWLTRQVGGEWFHDLQEEESQEELLGHAGEELTEEKLAQLVEEQRDEEEEEGATVRKELKHQDAQPPISMFFPKSYTCKKASASCLCTSSYSRPGRPSSCHSQL</sequence>
<reference evidence="2" key="1">
    <citation type="journal article" date="2021" name="Sci. Adv.">
        <title>The American lobster genome reveals insights on longevity, neural, and immune adaptations.</title>
        <authorList>
            <person name="Polinski J.M."/>
            <person name="Zimin A.V."/>
            <person name="Clark K.F."/>
            <person name="Kohn A.B."/>
            <person name="Sadowski N."/>
            <person name="Timp W."/>
            <person name="Ptitsyn A."/>
            <person name="Khanna P."/>
            <person name="Romanova D.Y."/>
            <person name="Williams P."/>
            <person name="Greenwood S.J."/>
            <person name="Moroz L.L."/>
            <person name="Walt D.R."/>
            <person name="Bodnar A.G."/>
        </authorList>
    </citation>
    <scope>NUCLEOTIDE SEQUENCE</scope>
    <source>
        <strain evidence="2">GMGI-L3</strain>
    </source>
</reference>
<organism evidence="2 3">
    <name type="scientific">Homarus americanus</name>
    <name type="common">American lobster</name>
    <dbReference type="NCBI Taxonomy" id="6706"/>
    <lineage>
        <taxon>Eukaryota</taxon>
        <taxon>Metazoa</taxon>
        <taxon>Ecdysozoa</taxon>
        <taxon>Arthropoda</taxon>
        <taxon>Crustacea</taxon>
        <taxon>Multicrustacea</taxon>
        <taxon>Malacostraca</taxon>
        <taxon>Eumalacostraca</taxon>
        <taxon>Eucarida</taxon>
        <taxon>Decapoda</taxon>
        <taxon>Pleocyemata</taxon>
        <taxon>Astacidea</taxon>
        <taxon>Nephropoidea</taxon>
        <taxon>Nephropidae</taxon>
        <taxon>Homarus</taxon>
    </lineage>
</organism>
<evidence type="ECO:0000256" key="1">
    <source>
        <dbReference type="SAM" id="Coils"/>
    </source>
</evidence>
<comment type="caution">
    <text evidence="2">The sequence shown here is derived from an EMBL/GenBank/DDBJ whole genome shotgun (WGS) entry which is preliminary data.</text>
</comment>
<gene>
    <name evidence="2" type="primary">TIGD1-L306</name>
    <name evidence="2" type="ORF">Hamer_G001018</name>
</gene>
<protein>
    <submittedName>
        <fullName evidence="2">Putative Tigger transposable element-derived protein 1-like 306</fullName>
    </submittedName>
</protein>